<proteinExistence type="inferred from homology"/>
<evidence type="ECO:0000256" key="8">
    <source>
        <dbReference type="ARBA" id="ARBA00023136"/>
    </source>
</evidence>
<reference evidence="10 11" key="1">
    <citation type="submission" date="2018-01" db="EMBL/GenBank/DDBJ databases">
        <authorList>
            <person name="Clerissi C."/>
        </authorList>
    </citation>
    <scope>NUCLEOTIDE SEQUENCE [LARGE SCALE GENOMIC DNA]</scope>
    <source>
        <strain evidence="10">Cupriavidus taiwanensis STM 8556</strain>
    </source>
</reference>
<comment type="subcellular location">
    <subcellularLocation>
        <location evidence="1">Cell inner membrane</location>
        <topology evidence="1">Multi-pass membrane protein</topology>
    </subcellularLocation>
</comment>
<dbReference type="PANTHER" id="PTHR30161:SF2">
    <property type="entry name" value="INVASION PROTEIN INVA"/>
    <property type="match status" value="1"/>
</dbReference>
<keyword evidence="3" id="KW-0813">Transport</keyword>
<dbReference type="AlphaFoldDB" id="A0A976B0M9"/>
<dbReference type="Proteomes" id="UP000256952">
    <property type="component" value="Chromosome CBM2613_b"/>
</dbReference>
<dbReference type="Gene3D" id="1.10.8.540">
    <property type="entry name" value="FHIPEP family, domain 3"/>
    <property type="match status" value="1"/>
</dbReference>
<evidence type="ECO:0000313" key="11">
    <source>
        <dbReference type="Proteomes" id="UP000256952"/>
    </source>
</evidence>
<dbReference type="Gene3D" id="3.40.50.12790">
    <property type="entry name" value="FHIPEP family, domain 4"/>
    <property type="match status" value="1"/>
</dbReference>
<dbReference type="PRINTS" id="PR00949">
    <property type="entry name" value="TYPE3IMAPROT"/>
</dbReference>
<dbReference type="InterPro" id="IPR042196">
    <property type="entry name" value="FHIPEP_4"/>
</dbReference>
<evidence type="ECO:0000256" key="7">
    <source>
        <dbReference type="ARBA" id="ARBA00022989"/>
    </source>
</evidence>
<dbReference type="PANTHER" id="PTHR30161">
    <property type="entry name" value="FLAGELLAR EXPORT PROTEIN, MEMBRANE FLHA SUBUNIT-RELATED"/>
    <property type="match status" value="1"/>
</dbReference>
<keyword evidence="10" id="KW-0966">Cell projection</keyword>
<feature type="transmembrane region" description="Helical" evidence="9">
    <location>
        <begin position="299"/>
        <end position="319"/>
    </location>
</feature>
<organism evidence="10 11">
    <name type="scientific">Cupriavidus taiwanensis</name>
    <dbReference type="NCBI Taxonomy" id="164546"/>
    <lineage>
        <taxon>Bacteria</taxon>
        <taxon>Pseudomonadati</taxon>
        <taxon>Pseudomonadota</taxon>
        <taxon>Betaproteobacteria</taxon>
        <taxon>Burkholderiales</taxon>
        <taxon>Burkholderiaceae</taxon>
        <taxon>Cupriavidus</taxon>
    </lineage>
</organism>
<gene>
    <name evidence="10" type="primary">sctV</name>
    <name evidence="10" type="ORF">CBM2613_B140037</name>
</gene>
<dbReference type="GO" id="GO:0009306">
    <property type="term" value="P:protein secretion"/>
    <property type="evidence" value="ECO:0007669"/>
    <property type="project" value="InterPro"/>
</dbReference>
<evidence type="ECO:0000256" key="4">
    <source>
        <dbReference type="ARBA" id="ARBA00022475"/>
    </source>
</evidence>
<evidence type="ECO:0000256" key="2">
    <source>
        <dbReference type="ARBA" id="ARBA00008835"/>
    </source>
</evidence>
<keyword evidence="6 9" id="KW-0812">Transmembrane</keyword>
<dbReference type="Pfam" id="PF00771">
    <property type="entry name" value="FHIPEP"/>
    <property type="match status" value="1"/>
</dbReference>
<feature type="transmembrane region" description="Helical" evidence="9">
    <location>
        <begin position="217"/>
        <end position="238"/>
    </location>
</feature>
<dbReference type="InterPro" id="IPR042194">
    <property type="entry name" value="FHIPEP_1"/>
</dbReference>
<dbReference type="RefSeq" id="WP_116332356.1">
    <property type="nucleotide sequence ID" value="NZ_LT992560.1"/>
</dbReference>
<dbReference type="EMBL" id="OFTH01000039">
    <property type="protein sequence ID" value="SOZ69230.1"/>
    <property type="molecule type" value="Genomic_DNA"/>
</dbReference>
<dbReference type="Gene3D" id="3.40.30.60">
    <property type="entry name" value="FHIPEP family, domain 1"/>
    <property type="match status" value="1"/>
</dbReference>
<accession>A0A976B0M9</accession>
<keyword evidence="7 9" id="KW-1133">Transmembrane helix</keyword>
<protein>
    <submittedName>
        <fullName evidence="10">SctV: non flagellar T3S system conserved transmembrane protein. FHIPEP (Flagella/HR/invasion proteins export pore) family</fullName>
    </submittedName>
</protein>
<dbReference type="InterPro" id="IPR001712">
    <property type="entry name" value="T3SS_FHIPEP"/>
</dbReference>
<evidence type="ECO:0000256" key="1">
    <source>
        <dbReference type="ARBA" id="ARBA00004429"/>
    </source>
</evidence>
<dbReference type="NCBIfam" id="TIGR01399">
    <property type="entry name" value="hrcV"/>
    <property type="match status" value="1"/>
</dbReference>
<evidence type="ECO:0000256" key="6">
    <source>
        <dbReference type="ARBA" id="ARBA00022692"/>
    </source>
</evidence>
<evidence type="ECO:0000256" key="9">
    <source>
        <dbReference type="SAM" id="Phobius"/>
    </source>
</evidence>
<keyword evidence="4" id="KW-1003">Cell membrane</keyword>
<dbReference type="InterPro" id="IPR042193">
    <property type="entry name" value="FHIPEP_3"/>
</dbReference>
<keyword evidence="10" id="KW-0969">Cilium</keyword>
<name>A0A976B0M9_9BURK</name>
<evidence type="ECO:0000256" key="3">
    <source>
        <dbReference type="ARBA" id="ARBA00022448"/>
    </source>
</evidence>
<feature type="transmembrane region" description="Helical" evidence="9">
    <location>
        <begin position="131"/>
        <end position="150"/>
    </location>
</feature>
<evidence type="ECO:0000313" key="10">
    <source>
        <dbReference type="EMBL" id="SOZ69230.1"/>
    </source>
</evidence>
<keyword evidence="10" id="KW-0282">Flagellum</keyword>
<feature type="transmembrane region" description="Helical" evidence="9">
    <location>
        <begin position="35"/>
        <end position="53"/>
    </location>
</feature>
<evidence type="ECO:0000256" key="5">
    <source>
        <dbReference type="ARBA" id="ARBA00022519"/>
    </source>
</evidence>
<dbReference type="InterPro" id="IPR025505">
    <property type="entry name" value="FHIPEP_CS"/>
</dbReference>
<sequence>MAKLPANLPAFPRGLGPGAPGLQQMAAAASRQSDLALTLLLFAVIALFVLPLPTFLLDLLLTVNLGMSLTLLIVATYIPSALSLSTFPSLLLFTTLFRLSLNIASTKLILLHADAGHIIDTFGKLIVGNNVVVGGVVFLIIAIVQFIVIAKGSERVAEVGARFALDAMPGKQMSIDADVRAGTITAGQAQERRRALEQECQLHGAMDGAMKFVKGDAIAGVVIALVNILAGITIGTLMKDMSIGEALQRYAILTIGDGMVSQIPSLLVSIAAGVVITRVSSDEERARAPNLGEVIGKQILAQPKALVVSGLAIAVFVVVPGFPKWTFGLMALVVAGGGYLLLRRAQRSTGTVTWIEMADADEGAAAAGTQAAVAPALALELDEALRGRIDLRLFEQRMTTAKGEVEAELGMVFPRLRIQHRALAERDAYAIRVQDVVASGGVLRPGKRLLEPGARARVDQGVAETGAPFGPFQEVVWVPAEPGAADGVRTLSCEEVLAVHVGAVIKQHAAPLLGIQDVQSMIHVIQAEAPDLVMELARVVPLQRITDVLRRLLQEGVPIRNLRTIFESLVTWAPKETDAIALTELVRVDLGRLITSRHVGANRSLDAVLFEPALEARVQGAIEKAARGNLLLLSHDVTRDIREQLRVLLEKAADKAGAAGAAGAAGGSGAARVVVVVVSVDVRRYIKRLIEPVAPRIPVLSYQEVDEDVTLVPVGWIQNPAGE</sequence>
<keyword evidence="8 9" id="KW-0472">Membrane</keyword>
<comment type="similarity">
    <text evidence="2">Belongs to the FHIPEP (flagella/HR/invasion proteins export pore) family.</text>
</comment>
<keyword evidence="5" id="KW-0997">Cell inner membrane</keyword>
<dbReference type="InterPro" id="IPR006302">
    <property type="entry name" value="T3SS_HrcV"/>
</dbReference>
<comment type="caution">
    <text evidence="10">The sequence shown here is derived from an EMBL/GenBank/DDBJ whole genome shotgun (WGS) entry which is preliminary data.</text>
</comment>
<dbReference type="PROSITE" id="PS00994">
    <property type="entry name" value="FHIPEP"/>
    <property type="match status" value="1"/>
</dbReference>
<dbReference type="GO" id="GO:0005886">
    <property type="term" value="C:plasma membrane"/>
    <property type="evidence" value="ECO:0007669"/>
    <property type="project" value="UniProtKB-SubCell"/>
</dbReference>
<dbReference type="PIRSF" id="PIRSF005419">
    <property type="entry name" value="FlhA"/>
    <property type="match status" value="1"/>
</dbReference>